<dbReference type="Pfam" id="PF12770">
    <property type="entry name" value="CHAT"/>
    <property type="match status" value="1"/>
</dbReference>
<reference evidence="2" key="1">
    <citation type="submission" date="2023-03" db="EMBL/GenBank/DDBJ databases">
        <title>Massive genome expansion in bonnet fungi (Mycena s.s.) driven by repeated elements and novel gene families across ecological guilds.</title>
        <authorList>
            <consortium name="Lawrence Berkeley National Laboratory"/>
            <person name="Harder C.B."/>
            <person name="Miyauchi S."/>
            <person name="Viragh M."/>
            <person name="Kuo A."/>
            <person name="Thoen E."/>
            <person name="Andreopoulos B."/>
            <person name="Lu D."/>
            <person name="Skrede I."/>
            <person name="Drula E."/>
            <person name="Henrissat B."/>
            <person name="Morin E."/>
            <person name="Kohler A."/>
            <person name="Barry K."/>
            <person name="LaButti K."/>
            <person name="Morin E."/>
            <person name="Salamov A."/>
            <person name="Lipzen A."/>
            <person name="Mereny Z."/>
            <person name="Hegedus B."/>
            <person name="Baldrian P."/>
            <person name="Stursova M."/>
            <person name="Weitz H."/>
            <person name="Taylor A."/>
            <person name="Grigoriev I.V."/>
            <person name="Nagy L.G."/>
            <person name="Martin F."/>
            <person name="Kauserud H."/>
        </authorList>
    </citation>
    <scope>NUCLEOTIDE SEQUENCE</scope>
    <source>
        <strain evidence="2">CBHHK188m</strain>
    </source>
</reference>
<keyword evidence="3" id="KW-1185">Reference proteome</keyword>
<dbReference type="Proteomes" id="UP001215280">
    <property type="component" value="Unassembled WGS sequence"/>
</dbReference>
<dbReference type="InterPro" id="IPR011990">
    <property type="entry name" value="TPR-like_helical_dom_sf"/>
</dbReference>
<dbReference type="AlphaFoldDB" id="A0AAD7J556"/>
<comment type="caution">
    <text evidence="2">The sequence shown here is derived from an EMBL/GenBank/DDBJ whole genome shotgun (WGS) entry which is preliminary data.</text>
</comment>
<evidence type="ECO:0000313" key="3">
    <source>
        <dbReference type="Proteomes" id="UP001215280"/>
    </source>
</evidence>
<proteinExistence type="predicted"/>
<gene>
    <name evidence="2" type="ORF">DFH07DRAFT_742185</name>
</gene>
<name>A0AAD7J556_9AGAR</name>
<feature type="domain" description="CHAT" evidence="1">
    <location>
        <begin position="728"/>
        <end position="996"/>
    </location>
</feature>
<sequence>MQGGLFLNNQRHDDVEARVKAAREALDLASEGHPDRADCLYNSARCLKIRYEMQGHLDDLRDSLLQFREAVGLAPKGHHKRAELLQGLAETQINEYQRFGDIKDLESALHAAEEALDLTPAGHAGHAPRLKILAMSYENRYERFGDLNDLEAAMRVSQEAVILTPRDHPDRVGCLHIHAVSLRKRFQRMDDLQALATSLQKMQEVLSLMPEDHPQRAASLNNLATCFSNRFERLGDLADLEASIKIAREAVCRTPKGHLNRAEHLQTLSVALNHQYKKLGDITDLEASIENCEEAVDLTPDGHPKRSSNLRCLSVARNNRYTWMGDLKDLEAVLQITQEAVDLTPEDHPDKANCLQDLASSMNTRYCRLGFLKDLENSLQTMKHAVDRTPRKHPNRADRLHKLGLSFIERYQRLRDLKDLETAIRTHQEAVNLTPHGHPDRVLRLQSLSSALLRRYKLSRKSKDLRDVHYHYRSSFKLSSPTPEISWYEALQWASFAAESHSPHCITAYVTAFGLLPEILWIGNSITVRQNAIYRLGIAQATSAAIRTCLNLSILTSGVEIMEQGLATIFQQMLQLKTEPTGLKPDQAKLLQDLSSQLYSGTSPNPLKLVNDRNNLLEDIRKDSGLKYFLLPKPYNDLRYASQGGPVIILNSHPDHCDGIIIPGPTSDPVELSLQNVTLARLNTQQTMLKDLLSRCNVRMRGESLSSRLFGQQEDFSAKPISECFENILAWLWIYVVAPVYQVLKSHGISNGRVWWLPTGAFTGLPLHASPPTDEFIHSYTPTLGSLLDAYAKKFSATAHKISVVGVTHTGPNGNNWLPGVEREVQKIMSIPQAQCVCLQGEQATVNAVKVQLQDCSWAHLACHGRQDPVDPTKSHLQLYGGTLSLETILRMPFQNAQVVFLAACQTAMGDAQLVNESLHLGGGFIAAGFRGAIGTMWSMNDEDGPTVAEIVYSHLFRTGQEPQAADAAEALHLAVKILKERKVPYERWMPFIHMGI</sequence>
<dbReference type="PANTHER" id="PTHR19959:SF119">
    <property type="entry name" value="FUNGAL LIPASE-LIKE DOMAIN-CONTAINING PROTEIN"/>
    <property type="match status" value="1"/>
</dbReference>
<dbReference type="EMBL" id="JARJLG010000058">
    <property type="protein sequence ID" value="KAJ7757348.1"/>
    <property type="molecule type" value="Genomic_DNA"/>
</dbReference>
<evidence type="ECO:0000259" key="1">
    <source>
        <dbReference type="Pfam" id="PF12770"/>
    </source>
</evidence>
<dbReference type="SUPFAM" id="SSF48452">
    <property type="entry name" value="TPR-like"/>
    <property type="match status" value="1"/>
</dbReference>
<accession>A0AAD7J556</accession>
<organism evidence="2 3">
    <name type="scientific">Mycena maculata</name>
    <dbReference type="NCBI Taxonomy" id="230809"/>
    <lineage>
        <taxon>Eukaryota</taxon>
        <taxon>Fungi</taxon>
        <taxon>Dikarya</taxon>
        <taxon>Basidiomycota</taxon>
        <taxon>Agaricomycotina</taxon>
        <taxon>Agaricomycetes</taxon>
        <taxon>Agaricomycetidae</taxon>
        <taxon>Agaricales</taxon>
        <taxon>Marasmiineae</taxon>
        <taxon>Mycenaceae</taxon>
        <taxon>Mycena</taxon>
    </lineage>
</organism>
<evidence type="ECO:0000313" key="2">
    <source>
        <dbReference type="EMBL" id="KAJ7757348.1"/>
    </source>
</evidence>
<protein>
    <submittedName>
        <fullName evidence="2">CHAT domain-containing protein</fullName>
    </submittedName>
</protein>
<dbReference type="Gene3D" id="1.25.40.10">
    <property type="entry name" value="Tetratricopeptide repeat domain"/>
    <property type="match status" value="3"/>
</dbReference>
<dbReference type="PANTHER" id="PTHR19959">
    <property type="entry name" value="KINESIN LIGHT CHAIN"/>
    <property type="match status" value="1"/>
</dbReference>
<dbReference type="InterPro" id="IPR024983">
    <property type="entry name" value="CHAT_dom"/>
</dbReference>